<dbReference type="RefSeq" id="WP_306411605.1">
    <property type="nucleotide sequence ID" value="NZ_JANFPI010000003.1"/>
</dbReference>
<feature type="transmembrane region" description="Helical" evidence="5">
    <location>
        <begin position="239"/>
        <end position="258"/>
    </location>
</feature>
<dbReference type="PANTHER" id="PTHR32322:SF9">
    <property type="entry name" value="AMINO-ACID METABOLITE EFFLUX PUMP-RELATED"/>
    <property type="match status" value="1"/>
</dbReference>
<evidence type="ECO:0000256" key="2">
    <source>
        <dbReference type="ARBA" id="ARBA00022692"/>
    </source>
</evidence>
<dbReference type="PANTHER" id="PTHR32322">
    <property type="entry name" value="INNER MEMBRANE TRANSPORTER"/>
    <property type="match status" value="1"/>
</dbReference>
<comment type="subcellular location">
    <subcellularLocation>
        <location evidence="1">Membrane</location>
        <topology evidence="1">Multi-pass membrane protein</topology>
    </subcellularLocation>
</comment>
<dbReference type="InterPro" id="IPR050638">
    <property type="entry name" value="AA-Vitamin_Transporters"/>
</dbReference>
<feature type="transmembrane region" description="Helical" evidence="5">
    <location>
        <begin position="7"/>
        <end position="27"/>
    </location>
</feature>
<accession>A0AAE3MZJ4</accession>
<keyword evidence="8" id="KW-1185">Reference proteome</keyword>
<dbReference type="GO" id="GO:0016020">
    <property type="term" value="C:membrane"/>
    <property type="evidence" value="ECO:0007669"/>
    <property type="project" value="UniProtKB-SubCell"/>
</dbReference>
<evidence type="ECO:0000256" key="1">
    <source>
        <dbReference type="ARBA" id="ARBA00004141"/>
    </source>
</evidence>
<protein>
    <submittedName>
        <fullName evidence="7">EamA family transporter</fullName>
    </submittedName>
</protein>
<reference evidence="7" key="1">
    <citation type="submission" date="2022-07" db="EMBL/GenBank/DDBJ databases">
        <title>Ectorhizobium quercum gen.nov., sp. nov.</title>
        <authorList>
            <person name="Ma T."/>
            <person name="Li Y."/>
        </authorList>
    </citation>
    <scope>NUCLEOTIDE SEQUENCE</scope>
    <source>
        <strain evidence="7">BDR2-2</strain>
    </source>
</reference>
<feature type="transmembrane region" description="Helical" evidence="5">
    <location>
        <begin position="33"/>
        <end position="51"/>
    </location>
</feature>
<evidence type="ECO:0000313" key="8">
    <source>
        <dbReference type="Proteomes" id="UP001208771"/>
    </source>
</evidence>
<feature type="transmembrane region" description="Helical" evidence="5">
    <location>
        <begin position="86"/>
        <end position="108"/>
    </location>
</feature>
<dbReference type="Pfam" id="PF00892">
    <property type="entry name" value="EamA"/>
    <property type="match status" value="2"/>
</dbReference>
<feature type="transmembrane region" description="Helical" evidence="5">
    <location>
        <begin position="138"/>
        <end position="160"/>
    </location>
</feature>
<feature type="transmembrane region" description="Helical" evidence="5">
    <location>
        <begin position="63"/>
        <end position="80"/>
    </location>
</feature>
<feature type="transmembrane region" description="Helical" evidence="5">
    <location>
        <begin position="270"/>
        <end position="290"/>
    </location>
</feature>
<evidence type="ECO:0000313" key="7">
    <source>
        <dbReference type="EMBL" id="MCX8997834.1"/>
    </source>
</evidence>
<evidence type="ECO:0000259" key="6">
    <source>
        <dbReference type="Pfam" id="PF00892"/>
    </source>
</evidence>
<feature type="transmembrane region" description="Helical" evidence="5">
    <location>
        <begin position="211"/>
        <end position="232"/>
    </location>
</feature>
<feature type="domain" description="EamA" evidence="6">
    <location>
        <begin position="144"/>
        <end position="281"/>
    </location>
</feature>
<evidence type="ECO:0000256" key="3">
    <source>
        <dbReference type="ARBA" id="ARBA00022989"/>
    </source>
</evidence>
<dbReference type="SUPFAM" id="SSF103481">
    <property type="entry name" value="Multidrug resistance efflux transporter EmrE"/>
    <property type="match status" value="2"/>
</dbReference>
<organism evidence="7 8">
    <name type="scientific">Ectorhizobium quercum</name>
    <dbReference type="NCBI Taxonomy" id="2965071"/>
    <lineage>
        <taxon>Bacteria</taxon>
        <taxon>Pseudomonadati</taxon>
        <taxon>Pseudomonadota</taxon>
        <taxon>Alphaproteobacteria</taxon>
        <taxon>Hyphomicrobiales</taxon>
        <taxon>Rhizobiaceae</taxon>
        <taxon>Ectorhizobium</taxon>
    </lineage>
</organism>
<name>A0AAE3MZJ4_9HYPH</name>
<dbReference type="EMBL" id="JANFPI010000003">
    <property type="protein sequence ID" value="MCX8997834.1"/>
    <property type="molecule type" value="Genomic_DNA"/>
</dbReference>
<feature type="transmembrane region" description="Helical" evidence="5">
    <location>
        <begin position="172"/>
        <end position="191"/>
    </location>
</feature>
<evidence type="ECO:0000256" key="4">
    <source>
        <dbReference type="ARBA" id="ARBA00023136"/>
    </source>
</evidence>
<keyword evidence="4 5" id="KW-0472">Membrane</keyword>
<dbReference type="InterPro" id="IPR000620">
    <property type="entry name" value="EamA_dom"/>
</dbReference>
<keyword evidence="2 5" id="KW-0812">Transmembrane</keyword>
<keyword evidence="3 5" id="KW-1133">Transmembrane helix</keyword>
<feature type="domain" description="EamA" evidence="6">
    <location>
        <begin position="6"/>
        <end position="130"/>
    </location>
</feature>
<sequence length="293" mass="30852">MRLPHILLALTTVVLWGYNFVVIKIGVAAVPPLFLTSMRYLFSALPLVFFLRKPDVPWKVMIFYGLAMGAGQFGFLFPAIRLGLPAGLASLVLQMQAFFTMGLAAIFIGERIGPVRIAGALVAFCGLGVIAIERMQAATALVPLLMCIAAALCWATANIVNRGTGKVDPIAFIAWTSLVPVLPLLALSAVVEGPQAIWAAATAPSWPAIGSLVYLVVCATLIGTGIWSFLLTRYPAGQVAPFSLLVPVFGLSSAAFFLGERITGIEAAGGALVIAGLVLNVFGTRLVAVLRAK</sequence>
<gene>
    <name evidence="7" type="ORF">NOF55_12050</name>
</gene>
<feature type="transmembrane region" description="Helical" evidence="5">
    <location>
        <begin position="115"/>
        <end position="132"/>
    </location>
</feature>
<dbReference type="Proteomes" id="UP001208771">
    <property type="component" value="Unassembled WGS sequence"/>
</dbReference>
<dbReference type="AlphaFoldDB" id="A0AAE3MZJ4"/>
<evidence type="ECO:0000256" key="5">
    <source>
        <dbReference type="SAM" id="Phobius"/>
    </source>
</evidence>
<proteinExistence type="predicted"/>
<dbReference type="InterPro" id="IPR037185">
    <property type="entry name" value="EmrE-like"/>
</dbReference>
<comment type="caution">
    <text evidence="7">The sequence shown here is derived from an EMBL/GenBank/DDBJ whole genome shotgun (WGS) entry which is preliminary data.</text>
</comment>